<evidence type="ECO:0000313" key="3">
    <source>
        <dbReference type="EMBL" id="CRI40466.1"/>
    </source>
</evidence>
<gene>
    <name evidence="2" type="ORF">BN1224_CV15_C_00360</name>
    <name evidence="4" type="ORF">BN1224_GiD_A_05950</name>
    <name evidence="5" type="ORF">BN1224_MUL2216_F_01170</name>
    <name evidence="6" type="ORF">BN1224_Panola_J_00010</name>
    <name evidence="8" type="ORF">BN1224_PB1_B_05830</name>
    <name evidence="7" type="ORF">BN1224_U1271_C_04250</name>
    <name evidence="9" type="ORF">BN1224_UZG1_A_05960</name>
    <name evidence="10" type="ORF">BN1224_Wien2_G_02210</name>
    <name evidence="11" type="ORF">BN1224_YK41_BR_00120</name>
    <name evidence="3" type="ORF">CWL029c_D_01030</name>
</gene>
<feature type="region of interest" description="Disordered" evidence="1">
    <location>
        <begin position="734"/>
        <end position="755"/>
    </location>
</feature>
<evidence type="ECO:0000313" key="7">
    <source>
        <dbReference type="EMBL" id="CRI49485.1"/>
    </source>
</evidence>
<sequence>MAAPINQPSTTTQITQTGQTTTTTTVGSLGEHSVTTTGSGAAAQTSQTVTLIADHEMQEIASQDGSAVSFSAEHSFSTLPPETGSVGATAQSAQSAGLFSLSGRTQRRDSEISSSSDGSSISRTSSNASSGETSRAESSPDLGDLDSLSGSERAEGAEGPEGPGGLPESTIPHYDPTDKASILNFLKNPAVQQKMQTKGGHFVYVDEARSSFIFVRNGDWSTAESIKVSNAKTKENITKPADLEMCIAKFCVGYETIHSDWTGRVKPTMEERSGATGNYNHLMLSMKFKTAVVYGPWNAKESSSGYTPSAWRRGAKVETGPIWDDVGGLKGINWKTTPAPDFSFINETPGGGAHSTSHTGPGTPVGATVVPNVNVNLGGIKVDLGGINLGGITTNVTTEEGGGTNITSTKSTSTDDKVSITSTGSQSTIEEDTIQFDDPGQGEDDNAIPGTNTPPPPGPPPNLSSSRLLTISNASLNQVLQNVRQHLNTAYDSNGNSVSDLNQDLGQVVKNSENGVNFPTVILPKTTGDTDPSGQATGGVTEGGGHIRNIIQRNTQSTGQSEGATPTPQPTIAKIVTSLRKANVSSSSVLPQPQVATTITPQARTASTSTTSIGTGTESTSTTSTGTGTGSVSTQSTGVGTPTTTTRSTGTSATTTTSSASTQTPQAPLPSGTRHVATISLVRNAAGRSIVLQQGGRSQSFPIPPSGTGTQNMGAQLWAAASQVASTLGQVVNQAATAGSQPSSRRSSPTSPRRK</sequence>
<feature type="compositionally biased region" description="Low complexity" evidence="1">
    <location>
        <begin position="740"/>
        <end position="755"/>
    </location>
</feature>
<dbReference type="EMBL" id="LN847227">
    <property type="protein sequence ID" value="CRI46062.1"/>
    <property type="molecule type" value="Genomic_DNA"/>
</dbReference>
<name>A0A0F7WLG6_CHLPN</name>
<organism evidence="3">
    <name type="scientific">Chlamydia pneumoniae</name>
    <name type="common">Chlamydophila pneumoniae</name>
    <dbReference type="NCBI Taxonomy" id="83558"/>
    <lineage>
        <taxon>Bacteria</taxon>
        <taxon>Pseudomonadati</taxon>
        <taxon>Chlamydiota</taxon>
        <taxon>Chlamydiia</taxon>
        <taxon>Chlamydiales</taxon>
        <taxon>Chlamydiaceae</taxon>
        <taxon>Chlamydia/Chlamydophila group</taxon>
        <taxon>Chlamydia</taxon>
    </lineage>
</organism>
<dbReference type="EMBL" id="LN847004">
    <property type="protein sequence ID" value="CRI40466.1"/>
    <property type="molecule type" value="Genomic_DNA"/>
</dbReference>
<evidence type="ECO:0000313" key="9">
    <source>
        <dbReference type="EMBL" id="CRI51741.1"/>
    </source>
</evidence>
<feature type="compositionally biased region" description="Pro residues" evidence="1">
    <location>
        <begin position="452"/>
        <end position="462"/>
    </location>
</feature>
<evidence type="ECO:0000313" key="10">
    <source>
        <dbReference type="EMBL" id="CRI53214.1"/>
    </source>
</evidence>
<feature type="region of interest" description="Disordered" evidence="1">
    <location>
        <begin position="523"/>
        <end position="545"/>
    </location>
</feature>
<dbReference type="EMBL" id="LN847008">
    <property type="protein sequence ID" value="CRI41594.1"/>
    <property type="molecule type" value="Genomic_DNA"/>
</dbReference>
<dbReference type="EMBL" id="LN847245">
    <property type="protein sequence ID" value="CRI51741.1"/>
    <property type="molecule type" value="Genomic_DNA"/>
</dbReference>
<dbReference type="RefSeq" id="WP_010883210.1">
    <property type="nucleotide sequence ID" value="NZ_CP160064.1"/>
</dbReference>
<dbReference type="GeneID" id="45050616"/>
<accession>A0A0F7WLG6</accession>
<dbReference type="PATRIC" id="fig|83558.13.peg.609"/>
<dbReference type="EMBL" id="LN847235">
    <property type="protein sequence ID" value="CRI47192.1"/>
    <property type="molecule type" value="Genomic_DNA"/>
</dbReference>
<feature type="compositionally biased region" description="Low complexity" evidence="1">
    <location>
        <begin position="10"/>
        <end position="25"/>
    </location>
</feature>
<evidence type="ECO:0000313" key="6">
    <source>
        <dbReference type="EMBL" id="CRI47192.1"/>
    </source>
</evidence>
<evidence type="ECO:0000313" key="8">
    <source>
        <dbReference type="EMBL" id="CRI50614.1"/>
    </source>
</evidence>
<feature type="region of interest" description="Disordered" evidence="1">
    <location>
        <begin position="99"/>
        <end position="174"/>
    </location>
</feature>
<dbReference type="EMBL" id="LN847240">
    <property type="protein sequence ID" value="CRI50614.1"/>
    <property type="molecule type" value="Genomic_DNA"/>
</dbReference>
<feature type="compositionally biased region" description="Acidic residues" evidence="1">
    <location>
        <begin position="429"/>
        <end position="446"/>
    </location>
</feature>
<dbReference type="EMBL" id="LN847254">
    <property type="protein sequence ID" value="CRI53214.1"/>
    <property type="molecule type" value="Genomic_DNA"/>
</dbReference>
<evidence type="ECO:0000313" key="2">
    <source>
        <dbReference type="EMBL" id="CRI38203.1"/>
    </source>
</evidence>
<feature type="compositionally biased region" description="Low complexity" evidence="1">
    <location>
        <begin position="139"/>
        <end position="151"/>
    </location>
</feature>
<feature type="compositionally biased region" description="Polar residues" evidence="1">
    <location>
        <begin position="590"/>
        <end position="599"/>
    </location>
</feature>
<evidence type="ECO:0000313" key="11">
    <source>
        <dbReference type="EMBL" id="CRI73235.1"/>
    </source>
</evidence>
<dbReference type="EMBL" id="LN847244">
    <property type="protein sequence ID" value="CRI49485.1"/>
    <property type="molecule type" value="Genomic_DNA"/>
</dbReference>
<protein>
    <submittedName>
        <fullName evidence="3">Uncharacterized protein CPn_0572/CP_0177/CPj0572/CpB0594</fullName>
    </submittedName>
</protein>
<feature type="compositionally biased region" description="Low complexity" evidence="1">
    <location>
        <begin position="112"/>
        <end position="130"/>
    </location>
</feature>
<feature type="region of interest" description="Disordered" evidence="1">
    <location>
        <begin position="72"/>
        <end position="91"/>
    </location>
</feature>
<dbReference type="EMBL" id="LN849043">
    <property type="protein sequence ID" value="CRI73235.1"/>
    <property type="molecule type" value="Genomic_DNA"/>
</dbReference>
<evidence type="ECO:0000256" key="1">
    <source>
        <dbReference type="SAM" id="MobiDB-lite"/>
    </source>
</evidence>
<feature type="compositionally biased region" description="Low complexity" evidence="1">
    <location>
        <begin position="600"/>
        <end position="666"/>
    </location>
</feature>
<dbReference type="NCBIfam" id="NF033567">
    <property type="entry name" value="act_recrut_TARP"/>
    <property type="match status" value="1"/>
</dbReference>
<feature type="compositionally biased region" description="Gly residues" evidence="1">
    <location>
        <begin position="536"/>
        <end position="545"/>
    </location>
</feature>
<feature type="region of interest" description="Disordered" evidence="1">
    <location>
        <begin position="584"/>
        <end position="672"/>
    </location>
</feature>
<dbReference type="EMBL" id="LN846999">
    <property type="protein sequence ID" value="CRI38203.1"/>
    <property type="molecule type" value="Genomic_DNA"/>
</dbReference>
<proteinExistence type="predicted"/>
<feature type="compositionally biased region" description="Low complexity" evidence="1">
    <location>
        <begin position="35"/>
        <end position="44"/>
    </location>
</feature>
<feature type="region of interest" description="Disordered" evidence="1">
    <location>
        <begin position="1"/>
        <end position="44"/>
    </location>
</feature>
<evidence type="ECO:0000313" key="5">
    <source>
        <dbReference type="EMBL" id="CRI46062.1"/>
    </source>
</evidence>
<reference evidence="3" key="1">
    <citation type="submission" date="2015-05" db="EMBL/GenBank/DDBJ databases">
        <authorList>
            <person name="Rattei Thomas"/>
        </authorList>
    </citation>
    <scope>NUCLEOTIDE SEQUENCE</scope>
    <source>
        <strain evidence="2">CV15</strain>
        <strain evidence="3">CWL029c</strain>
        <strain evidence="4">GiD</strain>
        <strain evidence="5">MUL2216</strain>
        <strain evidence="6">Panola</strain>
        <strain evidence="8">PB1</strain>
        <strain evidence="7">U1271</strain>
        <strain evidence="9">UZG1</strain>
        <strain evidence="10">Wien2</strain>
        <strain evidence="11">YK41</strain>
    </source>
</reference>
<dbReference type="OrthoDB" id="16908at2"/>
<dbReference type="AlphaFoldDB" id="A0A0F7WLG6"/>
<feature type="region of interest" description="Disordered" evidence="1">
    <location>
        <begin position="393"/>
        <end position="467"/>
    </location>
</feature>
<evidence type="ECO:0000313" key="4">
    <source>
        <dbReference type="EMBL" id="CRI41594.1"/>
    </source>
</evidence>
<feature type="compositionally biased region" description="Low complexity" evidence="1">
    <location>
        <begin position="393"/>
        <end position="412"/>
    </location>
</feature>